<dbReference type="FunFam" id="3.80.10.10:FF:000111">
    <property type="entry name" value="LRR receptor-like serine/threonine-protein kinase ERECTA"/>
    <property type="match status" value="1"/>
</dbReference>
<dbReference type="Gene3D" id="1.10.510.10">
    <property type="entry name" value="Transferase(Phosphotransferase) domain 1"/>
    <property type="match status" value="1"/>
</dbReference>
<keyword evidence="16 22" id="KW-1133">Transmembrane helix</keyword>
<dbReference type="PANTHER" id="PTHR48053">
    <property type="entry name" value="LEUCINE RICH REPEAT FAMILY PROTEIN, EXPRESSED"/>
    <property type="match status" value="1"/>
</dbReference>
<keyword evidence="13" id="KW-0547">Nucleotide-binding</keyword>
<evidence type="ECO:0000256" key="5">
    <source>
        <dbReference type="ARBA" id="ARBA00022527"/>
    </source>
</evidence>
<keyword evidence="9" id="KW-0808">Transferase</keyword>
<keyword evidence="7" id="KW-0433">Leucine-rich repeat</keyword>
<keyword evidence="25" id="KW-1185">Reference proteome</keyword>
<keyword evidence="12" id="KW-0677">Repeat</keyword>
<evidence type="ECO:0000256" key="6">
    <source>
        <dbReference type="ARBA" id="ARBA00022553"/>
    </source>
</evidence>
<dbReference type="InterPro" id="IPR003591">
    <property type="entry name" value="Leu-rich_rpt_typical-subtyp"/>
</dbReference>
<keyword evidence="14" id="KW-0418">Kinase</keyword>
<evidence type="ECO:0000256" key="16">
    <source>
        <dbReference type="ARBA" id="ARBA00022989"/>
    </source>
</evidence>
<evidence type="ECO:0000259" key="23">
    <source>
        <dbReference type="PROSITE" id="PS50011"/>
    </source>
</evidence>
<evidence type="ECO:0000256" key="17">
    <source>
        <dbReference type="ARBA" id="ARBA00023136"/>
    </source>
</evidence>
<dbReference type="Pfam" id="PF13855">
    <property type="entry name" value="LRR_8"/>
    <property type="match status" value="2"/>
</dbReference>
<evidence type="ECO:0000313" key="25">
    <source>
        <dbReference type="Proteomes" id="UP001497457"/>
    </source>
</evidence>
<dbReference type="InterPro" id="IPR051716">
    <property type="entry name" value="Plant_RL_S/T_kinase"/>
</dbReference>
<sequence length="1091" mass="117094">MHEVVHALSSFVPPVADPSSSSAPALPSRVRRRGLVVGEFPRIPRLSRPALRPCASCARNGAGETQQLPISHPCCILLRRLLPQLLAVTAAAAAGASAPEIDDLYALSKLKSSLLSGGARSSASLADWDIPSSSPSGGVSSPASHHHHHHYCNFSGITCDASDNRVVAINLTGVPLHGGVLPAEVSLLHSLSSLTITSCSLSGSIPASLASMPLLRHLNLSNNNISGIFPSGPPAPYFPSLEVIEVYNNNLTGPLPKFGRLQIRLRHLNLGGNYFSGGIPDEYGDVRWLEYLWLSLNSLSGRVPSSLSRLKRLKVMYLGYDNSFDGGIPPEFGELEALVLLDMSDCSLTGPIPPEIGSLTRLQALYLYRNNLAGKIPAELGHTQLHTLYLYSNNLAGEIPAELGSLKNLTHLDLSFNELTGEIPASFANLTRLKLLNLFANEFQGLIPEFVGELPQLETLQAWQNNLTGELPANLGKNGRLLDLDVTDSQLTGAIPPHLCAGRRLQSLILMRNKFSGSIPEDLGNCKTLARVRLNNNFLNGSIPAGLLDLPMNTMLDLSENFLSGELPGVIRSAGLSFLSVASNSLSGPVPPQIGNLKNLSLLNLSANALTAGLPGELSHCESLTVLDLSRNHLTGEIPTVITNLKVLTMLNLSRNSISGELPLEIRDMISLSILDVSYNNLSGRVSQSQLQGVFAVSGEKDFQGNPGLCVEHVTAISCSYQQRSSGRGDKPRMLPPWLVPTIIAMVVTMATFLGIWCRRRAARRRPASWKMTLFHQDLDLEMDDVLGCLREENVVGRGGAGTVYRCATRAGGEVAVKRLPGPAPRRRRDHGFRAEVTTLGGVRHRNIVRLLGFASSSAEGNLLLYEYMPSGSLGAVLHGAGAAALGWGARLRVATEAARALCYLHHECSPRVLHRDVKSNNILLDAAMEAHVADFGLAKFLRRGASGSGSGAVAAEECVSAVAGTFGYIAPEYAYTLRVDEKTDVYSFGVVLLELVTGRRPLGDFGDEIDLVHWARSTVPRPLDDTAVLAVADPRLPPEPAGVIARLFRVGMSCVRESSQARPTMREVVHVLSSFVAVADQASTSFALPV</sequence>
<keyword evidence="4" id="KW-1003">Cell membrane</keyword>
<feature type="transmembrane region" description="Helical" evidence="22">
    <location>
        <begin position="738"/>
        <end position="758"/>
    </location>
</feature>
<dbReference type="InterPro" id="IPR008271">
    <property type="entry name" value="Ser/Thr_kinase_AS"/>
</dbReference>
<organism evidence="24 25">
    <name type="scientific">Urochloa decumbens</name>
    <dbReference type="NCBI Taxonomy" id="240449"/>
    <lineage>
        <taxon>Eukaryota</taxon>
        <taxon>Viridiplantae</taxon>
        <taxon>Streptophyta</taxon>
        <taxon>Embryophyta</taxon>
        <taxon>Tracheophyta</taxon>
        <taxon>Spermatophyta</taxon>
        <taxon>Magnoliopsida</taxon>
        <taxon>Liliopsida</taxon>
        <taxon>Poales</taxon>
        <taxon>Poaceae</taxon>
        <taxon>PACMAD clade</taxon>
        <taxon>Panicoideae</taxon>
        <taxon>Panicodae</taxon>
        <taxon>Paniceae</taxon>
        <taxon>Melinidinae</taxon>
        <taxon>Urochloa</taxon>
    </lineage>
</organism>
<dbReference type="Pfam" id="PF00069">
    <property type="entry name" value="Pkinase"/>
    <property type="match status" value="1"/>
</dbReference>
<evidence type="ECO:0000256" key="14">
    <source>
        <dbReference type="ARBA" id="ARBA00022777"/>
    </source>
</evidence>
<dbReference type="InterPro" id="IPR001611">
    <property type="entry name" value="Leu-rich_rpt"/>
</dbReference>
<keyword evidence="6" id="KW-0597">Phosphoprotein</keyword>
<evidence type="ECO:0000313" key="24">
    <source>
        <dbReference type="EMBL" id="CAL5023903.1"/>
    </source>
</evidence>
<evidence type="ECO:0000256" key="12">
    <source>
        <dbReference type="ARBA" id="ARBA00022737"/>
    </source>
</evidence>
<evidence type="ECO:0000256" key="20">
    <source>
        <dbReference type="ARBA" id="ARBA00047899"/>
    </source>
</evidence>
<name>A0ABC9CPN6_9POAL</name>
<evidence type="ECO:0000256" key="10">
    <source>
        <dbReference type="ARBA" id="ARBA00022692"/>
    </source>
</evidence>
<evidence type="ECO:0000256" key="3">
    <source>
        <dbReference type="ARBA" id="ARBA00012513"/>
    </source>
</evidence>
<dbReference type="PROSITE" id="PS00108">
    <property type="entry name" value="PROTEIN_KINASE_ST"/>
    <property type="match status" value="1"/>
</dbReference>
<dbReference type="EC" id="2.7.11.1" evidence="3"/>
<feature type="domain" description="Protein kinase" evidence="23">
    <location>
        <begin position="790"/>
        <end position="1077"/>
    </location>
</feature>
<gene>
    <name evidence="24" type="ORF">URODEC1_LOCUS77223</name>
</gene>
<dbReference type="InterPro" id="IPR032675">
    <property type="entry name" value="LRR_dom_sf"/>
</dbReference>
<keyword evidence="15" id="KW-0067">ATP-binding</keyword>
<dbReference type="Proteomes" id="UP001497457">
    <property type="component" value="Chromosome 3rd"/>
</dbReference>
<evidence type="ECO:0000256" key="1">
    <source>
        <dbReference type="ARBA" id="ARBA00004162"/>
    </source>
</evidence>
<keyword evidence="5" id="KW-0723">Serine/threonine-protein kinase</keyword>
<accession>A0ABC9CPN6</accession>
<dbReference type="PANTHER" id="PTHR48053:SF131">
    <property type="entry name" value="LEUCINE-RICH REPEAT RECEPTOR-LIKE SERINE_THREONINE-PROTEIN KINASE BAM2"/>
    <property type="match status" value="1"/>
</dbReference>
<comment type="catalytic activity">
    <reaction evidence="21">
        <text>L-seryl-[protein] + ATP = O-phospho-L-seryl-[protein] + ADP + H(+)</text>
        <dbReference type="Rhea" id="RHEA:17989"/>
        <dbReference type="Rhea" id="RHEA-COMP:9863"/>
        <dbReference type="Rhea" id="RHEA-COMP:11604"/>
        <dbReference type="ChEBI" id="CHEBI:15378"/>
        <dbReference type="ChEBI" id="CHEBI:29999"/>
        <dbReference type="ChEBI" id="CHEBI:30616"/>
        <dbReference type="ChEBI" id="CHEBI:83421"/>
        <dbReference type="ChEBI" id="CHEBI:456216"/>
        <dbReference type="EC" id="2.7.11.1"/>
    </reaction>
</comment>
<reference evidence="25" key="1">
    <citation type="submission" date="2024-06" db="EMBL/GenBank/DDBJ databases">
        <authorList>
            <person name="Ryan C."/>
        </authorList>
    </citation>
    <scope>NUCLEOTIDE SEQUENCE [LARGE SCALE GENOMIC DNA]</scope>
</reference>
<evidence type="ECO:0000256" key="18">
    <source>
        <dbReference type="ARBA" id="ARBA00023170"/>
    </source>
</evidence>
<dbReference type="SMART" id="SM00369">
    <property type="entry name" value="LRR_TYP"/>
    <property type="match status" value="7"/>
</dbReference>
<evidence type="ECO:0000256" key="9">
    <source>
        <dbReference type="ARBA" id="ARBA00022679"/>
    </source>
</evidence>
<dbReference type="GO" id="GO:0009791">
    <property type="term" value="P:post-embryonic development"/>
    <property type="evidence" value="ECO:0007669"/>
    <property type="project" value="UniProtKB-ARBA"/>
</dbReference>
<dbReference type="GO" id="GO:0004674">
    <property type="term" value="F:protein serine/threonine kinase activity"/>
    <property type="evidence" value="ECO:0007669"/>
    <property type="project" value="UniProtKB-KW"/>
</dbReference>
<dbReference type="GO" id="GO:0005524">
    <property type="term" value="F:ATP binding"/>
    <property type="evidence" value="ECO:0007669"/>
    <property type="project" value="UniProtKB-KW"/>
</dbReference>
<evidence type="ECO:0000256" key="7">
    <source>
        <dbReference type="ARBA" id="ARBA00022614"/>
    </source>
</evidence>
<dbReference type="InterPro" id="IPR011009">
    <property type="entry name" value="Kinase-like_dom_sf"/>
</dbReference>
<protein>
    <recommendedName>
        <fullName evidence="3">non-specific serine/threonine protein kinase</fullName>
        <ecNumber evidence="3">2.7.11.1</ecNumber>
    </recommendedName>
</protein>
<evidence type="ECO:0000256" key="19">
    <source>
        <dbReference type="ARBA" id="ARBA00023180"/>
    </source>
</evidence>
<keyword evidence="8" id="KW-1070">Brassinosteroid signaling pathway</keyword>
<dbReference type="Gene3D" id="3.30.200.20">
    <property type="entry name" value="Phosphorylase Kinase, domain 1"/>
    <property type="match status" value="1"/>
</dbReference>
<keyword evidence="18" id="KW-0675">Receptor</keyword>
<dbReference type="SUPFAM" id="SSF56112">
    <property type="entry name" value="Protein kinase-like (PK-like)"/>
    <property type="match status" value="1"/>
</dbReference>
<dbReference type="FunFam" id="3.80.10.10:FF:000233">
    <property type="entry name" value="Leucine-rich repeat receptor-like protein kinase TDR"/>
    <property type="match status" value="1"/>
</dbReference>
<dbReference type="InterPro" id="IPR000719">
    <property type="entry name" value="Prot_kinase_dom"/>
</dbReference>
<dbReference type="Pfam" id="PF00560">
    <property type="entry name" value="LRR_1"/>
    <property type="match status" value="6"/>
</dbReference>
<keyword evidence="17 22" id="KW-0472">Membrane</keyword>
<dbReference type="FunFam" id="3.80.10.10:FF:000041">
    <property type="entry name" value="LRR receptor-like serine/threonine-protein kinase ERECTA"/>
    <property type="match status" value="1"/>
</dbReference>
<dbReference type="GO" id="GO:0005886">
    <property type="term" value="C:plasma membrane"/>
    <property type="evidence" value="ECO:0007669"/>
    <property type="project" value="UniProtKB-SubCell"/>
</dbReference>
<evidence type="ECO:0000256" key="22">
    <source>
        <dbReference type="SAM" id="Phobius"/>
    </source>
</evidence>
<dbReference type="GO" id="GO:0009742">
    <property type="term" value="P:brassinosteroid mediated signaling pathway"/>
    <property type="evidence" value="ECO:0007669"/>
    <property type="project" value="UniProtKB-KW"/>
</dbReference>
<reference evidence="24 25" key="2">
    <citation type="submission" date="2024-10" db="EMBL/GenBank/DDBJ databases">
        <authorList>
            <person name="Ryan C."/>
        </authorList>
    </citation>
    <scope>NUCLEOTIDE SEQUENCE [LARGE SCALE GENOMIC DNA]</scope>
</reference>
<evidence type="ECO:0000256" key="8">
    <source>
        <dbReference type="ARBA" id="ARBA00022626"/>
    </source>
</evidence>
<keyword evidence="10 22" id="KW-0812">Transmembrane</keyword>
<dbReference type="SMART" id="SM00220">
    <property type="entry name" value="S_TKc"/>
    <property type="match status" value="1"/>
</dbReference>
<dbReference type="EMBL" id="OZ075113">
    <property type="protein sequence ID" value="CAL5023903.1"/>
    <property type="molecule type" value="Genomic_DNA"/>
</dbReference>
<keyword evidence="19" id="KW-0325">Glycoprotein</keyword>
<evidence type="ECO:0000256" key="21">
    <source>
        <dbReference type="ARBA" id="ARBA00048679"/>
    </source>
</evidence>
<comment type="catalytic activity">
    <reaction evidence="20">
        <text>L-threonyl-[protein] + ATP = O-phospho-L-threonyl-[protein] + ADP + H(+)</text>
        <dbReference type="Rhea" id="RHEA:46608"/>
        <dbReference type="Rhea" id="RHEA-COMP:11060"/>
        <dbReference type="Rhea" id="RHEA-COMP:11605"/>
        <dbReference type="ChEBI" id="CHEBI:15378"/>
        <dbReference type="ChEBI" id="CHEBI:30013"/>
        <dbReference type="ChEBI" id="CHEBI:30616"/>
        <dbReference type="ChEBI" id="CHEBI:61977"/>
        <dbReference type="ChEBI" id="CHEBI:456216"/>
        <dbReference type="EC" id="2.7.11.1"/>
    </reaction>
</comment>
<evidence type="ECO:0000256" key="2">
    <source>
        <dbReference type="ARBA" id="ARBA00009592"/>
    </source>
</evidence>
<keyword evidence="11" id="KW-0732">Signal</keyword>
<comment type="similarity">
    <text evidence="2">Belongs to the RLP family.</text>
</comment>
<dbReference type="SUPFAM" id="SSF52047">
    <property type="entry name" value="RNI-like"/>
    <property type="match status" value="1"/>
</dbReference>
<dbReference type="FunFam" id="1.10.510.10:FF:000417">
    <property type="entry name" value="Leucine-rich repeat receptor-like protein kinase"/>
    <property type="match status" value="1"/>
</dbReference>
<dbReference type="Gene3D" id="3.80.10.10">
    <property type="entry name" value="Ribonuclease Inhibitor"/>
    <property type="match status" value="4"/>
</dbReference>
<dbReference type="AlphaFoldDB" id="A0ABC9CPN6"/>
<dbReference type="SUPFAM" id="SSF52058">
    <property type="entry name" value="L domain-like"/>
    <property type="match status" value="1"/>
</dbReference>
<evidence type="ECO:0000256" key="15">
    <source>
        <dbReference type="ARBA" id="ARBA00022840"/>
    </source>
</evidence>
<evidence type="ECO:0000256" key="4">
    <source>
        <dbReference type="ARBA" id="ARBA00022475"/>
    </source>
</evidence>
<comment type="subcellular location">
    <subcellularLocation>
        <location evidence="1">Cell membrane</location>
        <topology evidence="1">Single-pass membrane protein</topology>
    </subcellularLocation>
</comment>
<proteinExistence type="inferred from homology"/>
<evidence type="ECO:0000256" key="13">
    <source>
        <dbReference type="ARBA" id="ARBA00022741"/>
    </source>
</evidence>
<evidence type="ECO:0000256" key="11">
    <source>
        <dbReference type="ARBA" id="ARBA00022729"/>
    </source>
</evidence>
<dbReference type="PROSITE" id="PS50011">
    <property type="entry name" value="PROTEIN_KINASE_DOM"/>
    <property type="match status" value="1"/>
</dbReference>